<evidence type="ECO:0008006" key="4">
    <source>
        <dbReference type="Google" id="ProtNLM"/>
    </source>
</evidence>
<proteinExistence type="predicted"/>
<sequence length="89" mass="10005">MRLASWWLRRLSLSLSRCHVSNTIHPSIHPPSRHNLFQPRVSAGLIHPTSITHHRQSIASHHAAAPHPRPARPFVSRGSPQARARGQRA</sequence>
<protein>
    <recommendedName>
        <fullName evidence="4">Secreted protein</fullName>
    </recommendedName>
</protein>
<keyword evidence="3" id="KW-1185">Reference proteome</keyword>
<name>A0ABR1L0Z9_9PEZI</name>
<evidence type="ECO:0000313" key="3">
    <source>
        <dbReference type="Proteomes" id="UP001363622"/>
    </source>
</evidence>
<feature type="region of interest" description="Disordered" evidence="1">
    <location>
        <begin position="53"/>
        <end position="89"/>
    </location>
</feature>
<organism evidence="2 3">
    <name type="scientific">Phyllosticta citriasiana</name>
    <dbReference type="NCBI Taxonomy" id="595635"/>
    <lineage>
        <taxon>Eukaryota</taxon>
        <taxon>Fungi</taxon>
        <taxon>Dikarya</taxon>
        <taxon>Ascomycota</taxon>
        <taxon>Pezizomycotina</taxon>
        <taxon>Dothideomycetes</taxon>
        <taxon>Dothideomycetes incertae sedis</taxon>
        <taxon>Botryosphaeriales</taxon>
        <taxon>Phyllostictaceae</taxon>
        <taxon>Phyllosticta</taxon>
    </lineage>
</organism>
<evidence type="ECO:0000313" key="2">
    <source>
        <dbReference type="EMBL" id="KAK7524770.1"/>
    </source>
</evidence>
<gene>
    <name evidence="2" type="ORF">IWZ03DRAFT_368068</name>
</gene>
<evidence type="ECO:0000256" key="1">
    <source>
        <dbReference type="SAM" id="MobiDB-lite"/>
    </source>
</evidence>
<dbReference type="EMBL" id="JBBPHU010000001">
    <property type="protein sequence ID" value="KAK7524770.1"/>
    <property type="molecule type" value="Genomic_DNA"/>
</dbReference>
<reference evidence="2 3" key="1">
    <citation type="submission" date="2024-04" db="EMBL/GenBank/DDBJ databases">
        <title>Phyllosticta paracitricarpa is synonymous to the EU quarantine fungus P. citricarpa based on phylogenomic analyses.</title>
        <authorList>
            <consortium name="Lawrence Berkeley National Laboratory"/>
            <person name="Van Ingen-Buijs V.A."/>
            <person name="Van Westerhoven A.C."/>
            <person name="Haridas S."/>
            <person name="Skiadas P."/>
            <person name="Martin F."/>
            <person name="Groenewald J.Z."/>
            <person name="Crous P.W."/>
            <person name="Seidl M.F."/>
        </authorList>
    </citation>
    <scope>NUCLEOTIDE SEQUENCE [LARGE SCALE GENOMIC DNA]</scope>
    <source>
        <strain evidence="2 3">CBS 123371</strain>
    </source>
</reference>
<comment type="caution">
    <text evidence="2">The sequence shown here is derived from an EMBL/GenBank/DDBJ whole genome shotgun (WGS) entry which is preliminary data.</text>
</comment>
<dbReference type="Proteomes" id="UP001363622">
    <property type="component" value="Unassembled WGS sequence"/>
</dbReference>
<accession>A0ABR1L0Z9</accession>